<evidence type="ECO:0000313" key="2">
    <source>
        <dbReference type="Proteomes" id="UP001166402"/>
    </source>
</evidence>
<dbReference type="PROSITE" id="PS51257">
    <property type="entry name" value="PROKAR_LIPOPROTEIN"/>
    <property type="match status" value="1"/>
</dbReference>
<protein>
    <submittedName>
        <fullName evidence="1">Uncharacterized protein</fullName>
    </submittedName>
</protein>
<reference evidence="1" key="1">
    <citation type="submission" date="2021-03" db="EMBL/GenBank/DDBJ databases">
        <title>Genomic Encyclopedia of Type Strains, Phase IV (KMG-IV): sequencing the most valuable type-strain genomes for metagenomic binning, comparative biology and taxonomic classification.</title>
        <authorList>
            <person name="Goeker M."/>
        </authorList>
    </citation>
    <scope>NUCLEOTIDE SEQUENCE</scope>
    <source>
        <strain evidence="1">DSM 101588</strain>
    </source>
</reference>
<accession>A0ABS4NB52</accession>
<sequence>MKIKKLVLMVLLAGLVLTVSGCGKEYHYVSKTYVVSYPIKSLGLHNEVSGAFSGAFFVGFGSLDTNTYYYVYANAGNGRYILKKYDAESTYLKETSGQPRFERVIKYFVADNNSDNFTVDGIKFKKDNNFFFNFLFSPFSVNSVGDEDYTSNDTLNGNYDIVAQHVKVGKNQTLYVSTDATSTLYVPKGTIKVKFNADVNNVK</sequence>
<proteinExistence type="predicted"/>
<evidence type="ECO:0000313" key="1">
    <source>
        <dbReference type="EMBL" id="MBP2070887.1"/>
    </source>
</evidence>
<keyword evidence="2" id="KW-1185">Reference proteome</keyword>
<comment type="caution">
    <text evidence="1">The sequence shown here is derived from an EMBL/GenBank/DDBJ whole genome shotgun (WGS) entry which is preliminary data.</text>
</comment>
<dbReference type="Proteomes" id="UP001166402">
    <property type="component" value="Unassembled WGS sequence"/>
</dbReference>
<dbReference type="EMBL" id="JAGGLT010000002">
    <property type="protein sequence ID" value="MBP2070887.1"/>
    <property type="molecule type" value="Genomic_DNA"/>
</dbReference>
<gene>
    <name evidence="1" type="ORF">J2Z80_000385</name>
</gene>
<dbReference type="RefSeq" id="WP_209452852.1">
    <property type="nucleotide sequence ID" value="NZ_JAGGLT010000002.1"/>
</dbReference>
<organism evidence="1 2">
    <name type="scientific">Thermoanaerobacterium butyriciformans</name>
    <dbReference type="NCBI Taxonomy" id="1702242"/>
    <lineage>
        <taxon>Bacteria</taxon>
        <taxon>Bacillati</taxon>
        <taxon>Bacillota</taxon>
        <taxon>Clostridia</taxon>
        <taxon>Thermoanaerobacterales</taxon>
        <taxon>Thermoanaerobacteraceae</taxon>
        <taxon>Thermoanaerobacterium</taxon>
    </lineage>
</organism>
<name>A0ABS4NB52_9THEO</name>